<proteinExistence type="inferred from homology"/>
<evidence type="ECO:0000256" key="1">
    <source>
        <dbReference type="ARBA" id="ARBA00004834"/>
    </source>
</evidence>
<dbReference type="PANTHER" id="PTHR43301">
    <property type="entry name" value="ARABINAN ENDO-1,5-ALPHA-L-ARABINOSIDASE"/>
    <property type="match status" value="1"/>
</dbReference>
<dbReference type="GO" id="GO:0004553">
    <property type="term" value="F:hydrolase activity, hydrolyzing O-glycosyl compounds"/>
    <property type="evidence" value="ECO:0007669"/>
    <property type="project" value="InterPro"/>
</dbReference>
<comment type="similarity">
    <text evidence="2 5">Belongs to the glycosyl hydrolase 43 family.</text>
</comment>
<dbReference type="RefSeq" id="WP_130021729.1">
    <property type="nucleotide sequence ID" value="NZ_SEWF01000020.1"/>
</dbReference>
<evidence type="ECO:0000256" key="3">
    <source>
        <dbReference type="ARBA" id="ARBA00022801"/>
    </source>
</evidence>
<dbReference type="CDD" id="cd08983">
    <property type="entry name" value="GH43_Bt3655-like"/>
    <property type="match status" value="1"/>
</dbReference>
<gene>
    <name evidence="6" type="ORF">EWM59_14395</name>
</gene>
<dbReference type="InterPro" id="IPR050727">
    <property type="entry name" value="GH43_arabinanases"/>
</dbReference>
<dbReference type="GO" id="GO:0005975">
    <property type="term" value="P:carbohydrate metabolic process"/>
    <property type="evidence" value="ECO:0007669"/>
    <property type="project" value="InterPro"/>
</dbReference>
<keyword evidence="7" id="KW-1185">Reference proteome</keyword>
<protein>
    <submittedName>
        <fullName evidence="6">Glycosyl hydrolase</fullName>
    </submittedName>
</protein>
<evidence type="ECO:0000313" key="7">
    <source>
        <dbReference type="Proteomes" id="UP000293162"/>
    </source>
</evidence>
<dbReference type="SUPFAM" id="SSF75005">
    <property type="entry name" value="Arabinanase/levansucrase/invertase"/>
    <property type="match status" value="1"/>
</dbReference>
<dbReference type="EMBL" id="SEWF01000020">
    <property type="protein sequence ID" value="RYU94879.1"/>
    <property type="molecule type" value="Genomic_DNA"/>
</dbReference>
<dbReference type="InterPro" id="IPR023296">
    <property type="entry name" value="Glyco_hydro_beta-prop_sf"/>
</dbReference>
<evidence type="ECO:0000256" key="4">
    <source>
        <dbReference type="ARBA" id="ARBA00023295"/>
    </source>
</evidence>
<sequence length="313" mass="36846">MKTRLLFFLLLYATQIFAQKKSYYVFTSFRDNGQDGLHLALSNDGYNWQPLRNDQSFLKPQINHPDNLMRDPAIKQGRDGTFHMVWTVSWNGDNGKIVGYSSSKDLINWKPQTAIPVLEHDTDVRNVWAPELFYDKKQKDWIIYWSSTVKGKFEEDITNLSESKYNHRFYYVRTRDFEHFSETQLLYDPGFNCIDATLFEDKGKFYLFLKDERLKPVKKNLRMAVGETPVGPFKDLTAPFTISWVEGPSAIKIGDEYYVYFDHYTKPHYYGAYLSRDLNDWQEVSAQMRFPKGMRHGSVIEVSKKVAQKLLRE</sequence>
<evidence type="ECO:0000256" key="2">
    <source>
        <dbReference type="ARBA" id="ARBA00009865"/>
    </source>
</evidence>
<name>A0A4Q5LYW5_9BACT</name>
<dbReference type="InterPro" id="IPR006710">
    <property type="entry name" value="Glyco_hydro_43"/>
</dbReference>
<reference evidence="6 7" key="1">
    <citation type="submission" date="2019-02" db="EMBL/GenBank/DDBJ databases">
        <title>Bacterial novel species Emticicia sp. 17J42-9 isolated from soil.</title>
        <authorList>
            <person name="Jung H.-Y."/>
        </authorList>
    </citation>
    <scope>NUCLEOTIDE SEQUENCE [LARGE SCALE GENOMIC DNA]</scope>
    <source>
        <strain evidence="6 7">17J42-9</strain>
    </source>
</reference>
<dbReference type="PANTHER" id="PTHR43301:SF3">
    <property type="entry name" value="ARABINAN ENDO-1,5-ALPHA-L-ARABINOSIDASE A-RELATED"/>
    <property type="match status" value="1"/>
</dbReference>
<evidence type="ECO:0000256" key="5">
    <source>
        <dbReference type="RuleBase" id="RU361187"/>
    </source>
</evidence>
<organism evidence="6 7">
    <name type="scientific">Emticicia agri</name>
    <dbReference type="NCBI Taxonomy" id="2492393"/>
    <lineage>
        <taxon>Bacteria</taxon>
        <taxon>Pseudomonadati</taxon>
        <taxon>Bacteroidota</taxon>
        <taxon>Cytophagia</taxon>
        <taxon>Cytophagales</taxon>
        <taxon>Leadbetterellaceae</taxon>
        <taxon>Emticicia</taxon>
    </lineage>
</organism>
<evidence type="ECO:0000313" key="6">
    <source>
        <dbReference type="EMBL" id="RYU94879.1"/>
    </source>
</evidence>
<comment type="pathway">
    <text evidence="1">Glycan metabolism; L-arabinan degradation.</text>
</comment>
<dbReference type="Proteomes" id="UP000293162">
    <property type="component" value="Unassembled WGS sequence"/>
</dbReference>
<dbReference type="OrthoDB" id="9758923at2"/>
<keyword evidence="4 5" id="KW-0326">Glycosidase</keyword>
<keyword evidence="3 5" id="KW-0378">Hydrolase</keyword>
<comment type="caution">
    <text evidence="6">The sequence shown here is derived from an EMBL/GenBank/DDBJ whole genome shotgun (WGS) entry which is preliminary data.</text>
</comment>
<dbReference type="AlphaFoldDB" id="A0A4Q5LYW5"/>
<dbReference type="Pfam" id="PF04616">
    <property type="entry name" value="Glyco_hydro_43"/>
    <property type="match status" value="1"/>
</dbReference>
<dbReference type="Gene3D" id="2.115.10.20">
    <property type="entry name" value="Glycosyl hydrolase domain, family 43"/>
    <property type="match status" value="1"/>
</dbReference>
<accession>A0A4Q5LYW5</accession>